<dbReference type="EMBL" id="CP001739">
    <property type="protein sequence ID" value="ACZ08065.1"/>
    <property type="molecule type" value="Genomic_DNA"/>
</dbReference>
<proteinExistence type="predicted"/>
<reference evidence="2" key="1">
    <citation type="submission" date="2009-09" db="EMBL/GenBank/DDBJ databases">
        <title>The complete chromosome of Sebaldella termitidis ATCC 33386.</title>
        <authorList>
            <consortium name="US DOE Joint Genome Institute (JGI-PGF)"/>
            <person name="Lucas S."/>
            <person name="Copeland A."/>
            <person name="Lapidus A."/>
            <person name="Glavina del Rio T."/>
            <person name="Dalin E."/>
            <person name="Tice H."/>
            <person name="Bruce D."/>
            <person name="Goodwin L."/>
            <person name="Pitluck S."/>
            <person name="Kyrpides N."/>
            <person name="Mavromatis K."/>
            <person name="Ivanova N."/>
            <person name="Mikhailova N."/>
            <person name="Sims D."/>
            <person name="Meincke L."/>
            <person name="Brettin T."/>
            <person name="Detter J.C."/>
            <person name="Han C."/>
            <person name="Larimer F."/>
            <person name="Land M."/>
            <person name="Hauser L."/>
            <person name="Markowitz V."/>
            <person name="Cheng J.F."/>
            <person name="Hugenholtz P."/>
            <person name="Woyke T."/>
            <person name="Wu D."/>
            <person name="Eisen J.A."/>
        </authorList>
    </citation>
    <scope>NUCLEOTIDE SEQUENCE [LARGE SCALE GENOMIC DNA]</scope>
    <source>
        <strain evidence="2">ATCC 33386 / NCTC 11300</strain>
    </source>
</reference>
<sequence>MKELDESIIDRCLIIADISFIGEKPVFGDLLAMTGIEDSKFPIKNENFLKLCDLGIEQSDDFFTIPNENIDFGDDNILWIIPLIKKTEVWHNPGPYDGLRFTYDILRNREENKEIYLNCLEKFINLFSVSVSYRGEKQKNLEKIKKDIEKTIKELLENDVKPGSEEALMQ</sequence>
<protein>
    <submittedName>
        <fullName evidence="1">Uncharacterized protein</fullName>
    </submittedName>
</protein>
<dbReference type="STRING" id="526218.Sterm_1197"/>
<evidence type="ECO:0000313" key="1">
    <source>
        <dbReference type="EMBL" id="ACZ08065.1"/>
    </source>
</evidence>
<dbReference type="RefSeq" id="WP_012860661.1">
    <property type="nucleotide sequence ID" value="NC_013517.1"/>
</dbReference>
<keyword evidence="2" id="KW-1185">Reference proteome</keyword>
<dbReference type="Proteomes" id="UP000000845">
    <property type="component" value="Chromosome"/>
</dbReference>
<dbReference type="AlphaFoldDB" id="D1AH31"/>
<accession>D1AH31</accession>
<evidence type="ECO:0000313" key="2">
    <source>
        <dbReference type="Proteomes" id="UP000000845"/>
    </source>
</evidence>
<reference evidence="1 2" key="2">
    <citation type="journal article" date="2010" name="Stand. Genomic Sci.">
        <title>Complete genome sequence of Sebaldella termitidis type strain (NCTC 11300).</title>
        <authorList>
            <person name="Harmon-Smith M."/>
            <person name="Celia L."/>
            <person name="Chertkov O."/>
            <person name="Lapidus A."/>
            <person name="Copeland A."/>
            <person name="Glavina Del Rio T."/>
            <person name="Nolan M."/>
            <person name="Lucas S."/>
            <person name="Tice H."/>
            <person name="Cheng J.F."/>
            <person name="Han C."/>
            <person name="Detter J.C."/>
            <person name="Bruce D."/>
            <person name="Goodwin L."/>
            <person name="Pitluck S."/>
            <person name="Pati A."/>
            <person name="Liolios K."/>
            <person name="Ivanova N."/>
            <person name="Mavromatis K."/>
            <person name="Mikhailova N."/>
            <person name="Chen A."/>
            <person name="Palaniappan K."/>
            <person name="Land M."/>
            <person name="Hauser L."/>
            <person name="Chang Y.J."/>
            <person name="Jeffries C.D."/>
            <person name="Brettin T."/>
            <person name="Goker M."/>
            <person name="Beck B."/>
            <person name="Bristow J."/>
            <person name="Eisen J.A."/>
            <person name="Markowitz V."/>
            <person name="Hugenholtz P."/>
            <person name="Kyrpides N.C."/>
            <person name="Klenk H.P."/>
            <person name="Chen F."/>
        </authorList>
    </citation>
    <scope>NUCLEOTIDE SEQUENCE [LARGE SCALE GENOMIC DNA]</scope>
    <source>
        <strain evidence="2">ATCC 33386 / NCTC 11300</strain>
    </source>
</reference>
<gene>
    <name evidence="1" type="ordered locus">Sterm_1197</name>
</gene>
<dbReference type="KEGG" id="str:Sterm_1197"/>
<dbReference type="eggNOG" id="ENOG50335FZ">
    <property type="taxonomic scope" value="Bacteria"/>
</dbReference>
<dbReference type="HOGENOM" id="CLU_1569607_0_0_0"/>
<organism evidence="1 2">
    <name type="scientific">Sebaldella termitidis (strain ATCC 33386 / NCTC 11300)</name>
    <dbReference type="NCBI Taxonomy" id="526218"/>
    <lineage>
        <taxon>Bacteria</taxon>
        <taxon>Fusobacteriati</taxon>
        <taxon>Fusobacteriota</taxon>
        <taxon>Fusobacteriia</taxon>
        <taxon>Fusobacteriales</taxon>
        <taxon>Leptotrichiaceae</taxon>
        <taxon>Sebaldella</taxon>
    </lineage>
</organism>
<name>D1AH31_SEBTE</name>